<keyword evidence="3" id="KW-1185">Reference proteome</keyword>
<feature type="transmembrane region" description="Helical" evidence="1">
    <location>
        <begin position="21"/>
        <end position="37"/>
    </location>
</feature>
<evidence type="ECO:0000313" key="3">
    <source>
        <dbReference type="Proteomes" id="UP001300604"/>
    </source>
</evidence>
<feature type="transmembrane region" description="Helical" evidence="1">
    <location>
        <begin position="219"/>
        <end position="239"/>
    </location>
</feature>
<keyword evidence="1" id="KW-1133">Transmembrane helix</keyword>
<dbReference type="EMBL" id="CP135996">
    <property type="protein sequence ID" value="WOC33400.1"/>
    <property type="molecule type" value="Genomic_DNA"/>
</dbReference>
<reference evidence="2 3" key="2">
    <citation type="submission" date="2024-06" db="EMBL/GenBank/DDBJ databases">
        <title>Caproicibacterium argilliputei sp. nov, a novel caproic acid producing anaerobic bacterium isolated from pit mud.</title>
        <authorList>
            <person name="Xia S."/>
        </authorList>
    </citation>
    <scope>NUCLEOTIDE SEQUENCE [LARGE SCALE GENOMIC DNA]</scope>
    <source>
        <strain evidence="2 3">ZCY20-5</strain>
    </source>
</reference>
<dbReference type="Pfam" id="PF05857">
    <property type="entry name" value="TraX"/>
    <property type="match status" value="1"/>
</dbReference>
<evidence type="ECO:0000313" key="2">
    <source>
        <dbReference type="EMBL" id="WOC33400.1"/>
    </source>
</evidence>
<gene>
    <name evidence="2" type="ORF">PXC00_05905</name>
</gene>
<accession>A0AA97DD96</accession>
<protein>
    <submittedName>
        <fullName evidence="2">TraX family protein</fullName>
    </submittedName>
</protein>
<name>A0AA97DD96_9FIRM</name>
<dbReference type="InterPro" id="IPR008875">
    <property type="entry name" value="TraX"/>
</dbReference>
<feature type="transmembrane region" description="Helical" evidence="1">
    <location>
        <begin position="105"/>
        <end position="121"/>
    </location>
</feature>
<dbReference type="Proteomes" id="UP001300604">
    <property type="component" value="Chromosome"/>
</dbReference>
<evidence type="ECO:0000256" key="1">
    <source>
        <dbReference type="SAM" id="Phobius"/>
    </source>
</evidence>
<dbReference type="RefSeq" id="WP_275845799.1">
    <property type="nucleotide sequence ID" value="NZ_CP135996.1"/>
</dbReference>
<feature type="transmembrane region" description="Helical" evidence="1">
    <location>
        <begin position="163"/>
        <end position="180"/>
    </location>
</feature>
<sequence>MKTETFSAPAQRGLSASAIKWFAIACMLIDHIAWAFVPTLSAAGFALHAFGRITAPCMCFFLAEGYHYTHNVRKYLLRLGVFALLSWPCYSYFESGTLRPETGMIWTLFFSLLAILSYDRIQNTALRVLAIAGCIAATLLGDWPIFGVVFTLVFWIYRGDFKKQALGFILSALVCAAFFSQLRSMRLFAMQLCVLLALFPLALYNGRRGGETHPRLNKWAFYIFYPVHLLLLGLLEFPIS</sequence>
<keyword evidence="1" id="KW-0472">Membrane</keyword>
<proteinExistence type="predicted"/>
<dbReference type="KEGG" id="carl:PXC00_05905"/>
<dbReference type="AlphaFoldDB" id="A0AA97DD96"/>
<keyword evidence="1" id="KW-0812">Transmembrane</keyword>
<organism evidence="2 3">
    <name type="scientific">Caproicibacterium argilliputei</name>
    <dbReference type="NCBI Taxonomy" id="3030016"/>
    <lineage>
        <taxon>Bacteria</taxon>
        <taxon>Bacillati</taxon>
        <taxon>Bacillota</taxon>
        <taxon>Clostridia</taxon>
        <taxon>Eubacteriales</taxon>
        <taxon>Oscillospiraceae</taxon>
        <taxon>Caproicibacterium</taxon>
    </lineage>
</organism>
<feature type="transmembrane region" description="Helical" evidence="1">
    <location>
        <begin position="187"/>
        <end position="207"/>
    </location>
</feature>
<reference evidence="3" key="1">
    <citation type="submission" date="2024-06" db="EMBL/GenBank/DDBJ databases">
        <title>Caproicibacterium argilliputei sp. nov, a novel caproic acid producing anaerobic bacterium isolated from pit mud.</title>
        <authorList>
            <person name="Zeng C."/>
        </authorList>
    </citation>
    <scope>NUCLEOTIDE SEQUENCE [LARGE SCALE GENOMIC DNA]</scope>
    <source>
        <strain evidence="3">ZCY20-5</strain>
    </source>
</reference>
<feature type="transmembrane region" description="Helical" evidence="1">
    <location>
        <begin position="43"/>
        <end position="63"/>
    </location>
</feature>
<feature type="transmembrane region" description="Helical" evidence="1">
    <location>
        <begin position="128"/>
        <end position="157"/>
    </location>
</feature>
<feature type="transmembrane region" description="Helical" evidence="1">
    <location>
        <begin position="75"/>
        <end position="93"/>
    </location>
</feature>